<feature type="domain" description="Alanine dehydrogenase/pyridine nucleotide transhydrogenase NAD(H)-binding" evidence="7">
    <location>
        <begin position="152"/>
        <end position="300"/>
    </location>
</feature>
<comment type="catalytic activity">
    <reaction evidence="6">
        <text>L-alanine + NAD(+) + H2O = pyruvate + NH4(+) + NADH + H(+)</text>
        <dbReference type="Rhea" id="RHEA:18405"/>
        <dbReference type="ChEBI" id="CHEBI:15361"/>
        <dbReference type="ChEBI" id="CHEBI:15377"/>
        <dbReference type="ChEBI" id="CHEBI:15378"/>
        <dbReference type="ChEBI" id="CHEBI:28938"/>
        <dbReference type="ChEBI" id="CHEBI:57540"/>
        <dbReference type="ChEBI" id="CHEBI:57945"/>
        <dbReference type="ChEBI" id="CHEBI:57972"/>
        <dbReference type="EC" id="1.4.1.1"/>
    </reaction>
</comment>
<reference evidence="9 10" key="1">
    <citation type="submission" date="2024-06" db="EMBL/GenBank/DDBJ databases">
        <title>The Natural Products Discovery Center: Release of the First 8490 Sequenced Strains for Exploring Actinobacteria Biosynthetic Diversity.</title>
        <authorList>
            <person name="Kalkreuter E."/>
            <person name="Kautsar S.A."/>
            <person name="Yang D."/>
            <person name="Bader C.D."/>
            <person name="Teijaro C.N."/>
            <person name="Fluegel L."/>
            <person name="Davis C.M."/>
            <person name="Simpson J.R."/>
            <person name="Lauterbach L."/>
            <person name="Steele A.D."/>
            <person name="Gui C."/>
            <person name="Meng S."/>
            <person name="Li G."/>
            <person name="Viehrig K."/>
            <person name="Ye F."/>
            <person name="Su P."/>
            <person name="Kiefer A.F."/>
            <person name="Nichols A."/>
            <person name="Cepeda A.J."/>
            <person name="Yan W."/>
            <person name="Fan B."/>
            <person name="Jiang Y."/>
            <person name="Adhikari A."/>
            <person name="Zheng C.-J."/>
            <person name="Schuster L."/>
            <person name="Cowan T.M."/>
            <person name="Smanski M.J."/>
            <person name="Chevrette M.G."/>
            <person name="De Carvalho L.P.S."/>
            <person name="Shen B."/>
        </authorList>
    </citation>
    <scope>NUCLEOTIDE SEQUENCE [LARGE SCALE GENOMIC DNA]</scope>
    <source>
        <strain evidence="9 10">NPDC000234</strain>
    </source>
</reference>
<evidence type="ECO:0000256" key="3">
    <source>
        <dbReference type="ARBA" id="ARBA00012897"/>
    </source>
</evidence>
<comment type="caution">
    <text evidence="9">The sequence shown here is derived from an EMBL/GenBank/DDBJ whole genome shotgun (WGS) entry which is preliminary data.</text>
</comment>
<dbReference type="SUPFAM" id="SSF51735">
    <property type="entry name" value="NAD(P)-binding Rossmann-fold domains"/>
    <property type="match status" value="1"/>
</dbReference>
<evidence type="ECO:0000256" key="5">
    <source>
        <dbReference type="ARBA" id="ARBA00023027"/>
    </source>
</evidence>
<evidence type="ECO:0000313" key="10">
    <source>
        <dbReference type="Proteomes" id="UP001474181"/>
    </source>
</evidence>
<protein>
    <recommendedName>
        <fullName evidence="3 6">Alanine dehydrogenase</fullName>
        <ecNumber evidence="3 6">1.4.1.1</ecNumber>
    </recommendedName>
</protein>
<comment type="similarity">
    <text evidence="2 6">Belongs to the AlaDH/PNT family.</text>
</comment>
<evidence type="ECO:0000256" key="1">
    <source>
        <dbReference type="ARBA" id="ARBA00005206"/>
    </source>
</evidence>
<dbReference type="Pfam" id="PF05222">
    <property type="entry name" value="AlaDh_PNT_N"/>
    <property type="match status" value="1"/>
</dbReference>
<dbReference type="Gene3D" id="3.40.50.720">
    <property type="entry name" value="NAD(P)-binding Rossmann-like Domain"/>
    <property type="match status" value="2"/>
</dbReference>
<keyword evidence="10" id="KW-1185">Reference proteome</keyword>
<evidence type="ECO:0000256" key="6">
    <source>
        <dbReference type="PIRNR" id="PIRNR000183"/>
    </source>
</evidence>
<keyword evidence="4 6" id="KW-0560">Oxidoreductase</keyword>
<dbReference type="EC" id="1.4.1.1" evidence="3 6"/>
<evidence type="ECO:0000259" key="7">
    <source>
        <dbReference type="SMART" id="SM01002"/>
    </source>
</evidence>
<evidence type="ECO:0000259" key="8">
    <source>
        <dbReference type="SMART" id="SM01003"/>
    </source>
</evidence>
<dbReference type="PIRSF" id="PIRSF000183">
    <property type="entry name" value="Alanine_dh"/>
    <property type="match status" value="1"/>
</dbReference>
<dbReference type="SMART" id="SM01002">
    <property type="entry name" value="AlaDh_PNT_C"/>
    <property type="match status" value="1"/>
</dbReference>
<organism evidence="9 10">
    <name type="scientific">Streptomyces hyaluromycini</name>
    <dbReference type="NCBI Taxonomy" id="1377993"/>
    <lineage>
        <taxon>Bacteria</taxon>
        <taxon>Bacillati</taxon>
        <taxon>Actinomycetota</taxon>
        <taxon>Actinomycetes</taxon>
        <taxon>Kitasatosporales</taxon>
        <taxon>Streptomycetaceae</taxon>
        <taxon>Streptomyces</taxon>
    </lineage>
</organism>
<comment type="function">
    <text evidence="6">Catalyzes the reversible reductive amination of pyruvate to L-alanine.</text>
</comment>
<dbReference type="SUPFAM" id="SSF52283">
    <property type="entry name" value="Formate/glycerate dehydrogenase catalytic domain-like"/>
    <property type="match status" value="1"/>
</dbReference>
<dbReference type="NCBIfam" id="TIGR00518">
    <property type="entry name" value="alaDH"/>
    <property type="match status" value="1"/>
</dbReference>
<gene>
    <name evidence="9" type="primary">ald</name>
    <name evidence="9" type="ORF">ABT404_50310</name>
</gene>
<comment type="pathway">
    <text evidence="1 6">Amino-acid degradation; L-alanine degradation via dehydrogenase pathway; NH(3) and pyruvate from L-alanine: step 1/1.</text>
</comment>
<keyword evidence="5 6" id="KW-0520">NAD</keyword>
<sequence length="374" mass="39712">MIDVKVGIPREVKNNEFRVAITPAGVHELVRNGHQVVIERGAGVGSSIPDDEYIAAGAAILDTADEVWATADLLLKVKEPIAEEYHRLRKDQTLFTYLHLAASKECTDALLESGTTAIAYETVELPSRALPLLAPMSEVAGRLAPQVGAYHLMRAAGGRGVLPGGVPGVLPAKAVVIGGGVSGWNAAQIAIGMGFEVTLLDRDINKLREADRIFGTKVKAVMSNSFELEKACLEADLVIGAVLIPGAKAPKLVTNELVSRMKPGSVLVDIAIDQGGCFEDSRPTTHAEPTFKVHESVFYCVANMPGAVPNTSTYALTNATLPYIVSLANNGWAEALRRDAALAKGLNTHDGKVVYKEVAEAHGLEHVDLDTLIG</sequence>
<dbReference type="PANTHER" id="PTHR42795">
    <property type="entry name" value="ALANINE DEHYDROGENASE"/>
    <property type="match status" value="1"/>
</dbReference>
<evidence type="ECO:0000313" key="9">
    <source>
        <dbReference type="EMBL" id="MER7187567.1"/>
    </source>
</evidence>
<dbReference type="InterPro" id="IPR008142">
    <property type="entry name" value="AlaDH/PNT_CS1"/>
</dbReference>
<dbReference type="InterPro" id="IPR007886">
    <property type="entry name" value="AlaDH/PNT_N"/>
</dbReference>
<dbReference type="RefSeq" id="WP_350792086.1">
    <property type="nucleotide sequence ID" value="NZ_JBEPEK010000847.1"/>
</dbReference>
<dbReference type="InterPro" id="IPR007698">
    <property type="entry name" value="AlaDH/PNT_NAD(H)-bd"/>
</dbReference>
<dbReference type="SMART" id="SM01003">
    <property type="entry name" value="AlaDh_PNT_N"/>
    <property type="match status" value="1"/>
</dbReference>
<dbReference type="InterPro" id="IPR036291">
    <property type="entry name" value="NAD(P)-bd_dom_sf"/>
</dbReference>
<dbReference type="Proteomes" id="UP001474181">
    <property type="component" value="Unassembled WGS sequence"/>
</dbReference>
<evidence type="ECO:0000256" key="2">
    <source>
        <dbReference type="ARBA" id="ARBA00005689"/>
    </source>
</evidence>
<dbReference type="CDD" id="cd05305">
    <property type="entry name" value="L-AlaDH"/>
    <property type="match status" value="1"/>
</dbReference>
<evidence type="ECO:0000256" key="4">
    <source>
        <dbReference type="ARBA" id="ARBA00023002"/>
    </source>
</evidence>
<proteinExistence type="inferred from homology"/>
<dbReference type="Pfam" id="PF01262">
    <property type="entry name" value="AlaDh_PNT_C"/>
    <property type="match status" value="1"/>
</dbReference>
<dbReference type="EMBL" id="JBEPEK010000847">
    <property type="protein sequence ID" value="MER7187567.1"/>
    <property type="molecule type" value="Genomic_DNA"/>
</dbReference>
<feature type="domain" description="Alanine dehydrogenase/pyridine nucleotide transhydrogenase N-terminal" evidence="8">
    <location>
        <begin position="7"/>
        <end position="140"/>
    </location>
</feature>
<dbReference type="PANTHER" id="PTHR42795:SF1">
    <property type="entry name" value="ALANINE DEHYDROGENASE"/>
    <property type="match status" value="1"/>
</dbReference>
<dbReference type="GO" id="GO:0000286">
    <property type="term" value="F:alanine dehydrogenase activity"/>
    <property type="evidence" value="ECO:0007669"/>
    <property type="project" value="UniProtKB-EC"/>
</dbReference>
<accession>A0ABV1XF39</accession>
<name>A0ABV1XF39_9ACTN</name>
<dbReference type="PROSITE" id="PS00836">
    <property type="entry name" value="ALADH_PNT_1"/>
    <property type="match status" value="1"/>
</dbReference>
<dbReference type="InterPro" id="IPR008141">
    <property type="entry name" value="Ala_DH"/>
</dbReference>